<evidence type="ECO:0000313" key="7">
    <source>
        <dbReference type="EMBL" id="GMA87924.1"/>
    </source>
</evidence>
<gene>
    <name evidence="7" type="ORF">GCM10025868_31740</name>
</gene>
<evidence type="ECO:0000313" key="8">
    <source>
        <dbReference type="Proteomes" id="UP001157017"/>
    </source>
</evidence>
<sequence length="218" mass="23770">MVADDGSPQPPDLGDRPYRVRLVRQADDGFRAAAARNLGAAASTAPLLLFVDGDTVPEPGYVAAMAAELTAPGPARLVVGRRRHADLTGWTPDRLAGWLTGAHDDAPASLAEPRWLLDAFERTDDLRLADATSYRFVLSAVLGLPRALFERVGGFEASMRHYGGEDQELANRCWLAGADLRHCRAAVAWHDGPEFAERDHDDAHAARRDEGLQARRAW</sequence>
<evidence type="ECO:0000259" key="6">
    <source>
        <dbReference type="Pfam" id="PF02709"/>
    </source>
</evidence>
<dbReference type="InterPro" id="IPR029044">
    <property type="entry name" value="Nucleotide-diphossugar_trans"/>
</dbReference>
<keyword evidence="4" id="KW-0808">Transferase</keyword>
<organism evidence="7 8">
    <name type="scientific">Angustibacter aerolatus</name>
    <dbReference type="NCBI Taxonomy" id="1162965"/>
    <lineage>
        <taxon>Bacteria</taxon>
        <taxon>Bacillati</taxon>
        <taxon>Actinomycetota</taxon>
        <taxon>Actinomycetes</taxon>
        <taxon>Kineosporiales</taxon>
        <taxon>Kineosporiaceae</taxon>
    </lineage>
</organism>
<evidence type="ECO:0000256" key="4">
    <source>
        <dbReference type="ARBA" id="ARBA00022679"/>
    </source>
</evidence>
<dbReference type="Pfam" id="PF00535">
    <property type="entry name" value="Glycos_transf_2"/>
    <property type="match status" value="1"/>
</dbReference>
<dbReference type="InterPro" id="IPR001173">
    <property type="entry name" value="Glyco_trans_2-like"/>
</dbReference>
<dbReference type="InterPro" id="IPR027791">
    <property type="entry name" value="Galactosyl_T_C"/>
</dbReference>
<protein>
    <recommendedName>
        <fullName evidence="9">Glycosyltransferase 2-like domain-containing protein</fullName>
    </recommendedName>
</protein>
<dbReference type="SUPFAM" id="SSF53448">
    <property type="entry name" value="Nucleotide-diphospho-sugar transferases"/>
    <property type="match status" value="1"/>
</dbReference>
<dbReference type="Pfam" id="PF02709">
    <property type="entry name" value="Glyco_transf_7C"/>
    <property type="match status" value="1"/>
</dbReference>
<evidence type="ECO:0000256" key="2">
    <source>
        <dbReference type="ARBA" id="ARBA00006739"/>
    </source>
</evidence>
<dbReference type="PANTHER" id="PTHR43179:SF12">
    <property type="entry name" value="GALACTOFURANOSYLTRANSFERASE GLFT2"/>
    <property type="match status" value="1"/>
</dbReference>
<proteinExistence type="inferred from homology"/>
<name>A0ABQ6JKN5_9ACTN</name>
<comment type="caution">
    <text evidence="7">The sequence shown here is derived from an EMBL/GenBank/DDBJ whole genome shotgun (WGS) entry which is preliminary data.</text>
</comment>
<evidence type="ECO:0000256" key="3">
    <source>
        <dbReference type="ARBA" id="ARBA00022676"/>
    </source>
</evidence>
<accession>A0ABQ6JKN5</accession>
<reference evidence="8" key="1">
    <citation type="journal article" date="2019" name="Int. J. Syst. Evol. Microbiol.">
        <title>The Global Catalogue of Microorganisms (GCM) 10K type strain sequencing project: providing services to taxonomists for standard genome sequencing and annotation.</title>
        <authorList>
            <consortium name="The Broad Institute Genomics Platform"/>
            <consortium name="The Broad Institute Genome Sequencing Center for Infectious Disease"/>
            <person name="Wu L."/>
            <person name="Ma J."/>
        </authorList>
    </citation>
    <scope>NUCLEOTIDE SEQUENCE [LARGE SCALE GENOMIC DNA]</scope>
    <source>
        <strain evidence="8">NBRC 108730</strain>
    </source>
</reference>
<comment type="similarity">
    <text evidence="2">Belongs to the glycosyltransferase 2 family.</text>
</comment>
<evidence type="ECO:0000259" key="5">
    <source>
        <dbReference type="Pfam" id="PF00535"/>
    </source>
</evidence>
<keyword evidence="3" id="KW-0328">Glycosyltransferase</keyword>
<feature type="domain" description="Galactosyltransferase C-terminal" evidence="6">
    <location>
        <begin position="135"/>
        <end position="182"/>
    </location>
</feature>
<comment type="pathway">
    <text evidence="1">Cell wall biogenesis; cell wall polysaccharide biosynthesis.</text>
</comment>
<dbReference type="Proteomes" id="UP001157017">
    <property type="component" value="Unassembled WGS sequence"/>
</dbReference>
<dbReference type="EMBL" id="BSUZ01000001">
    <property type="protein sequence ID" value="GMA87924.1"/>
    <property type="molecule type" value="Genomic_DNA"/>
</dbReference>
<feature type="domain" description="Glycosyltransferase 2-like" evidence="5">
    <location>
        <begin position="16"/>
        <end position="92"/>
    </location>
</feature>
<dbReference type="PANTHER" id="PTHR43179">
    <property type="entry name" value="RHAMNOSYLTRANSFERASE WBBL"/>
    <property type="match status" value="1"/>
</dbReference>
<evidence type="ECO:0000256" key="1">
    <source>
        <dbReference type="ARBA" id="ARBA00004776"/>
    </source>
</evidence>
<dbReference type="Gene3D" id="3.90.550.10">
    <property type="entry name" value="Spore Coat Polysaccharide Biosynthesis Protein SpsA, Chain A"/>
    <property type="match status" value="1"/>
</dbReference>
<keyword evidence="8" id="KW-1185">Reference proteome</keyword>
<evidence type="ECO:0008006" key="9">
    <source>
        <dbReference type="Google" id="ProtNLM"/>
    </source>
</evidence>